<proteinExistence type="predicted"/>
<evidence type="ECO:0000313" key="3">
    <source>
        <dbReference type="Proteomes" id="UP000189580"/>
    </source>
</evidence>
<protein>
    <submittedName>
        <fullName evidence="2">Uncharacterized protein</fullName>
    </submittedName>
</protein>
<organism evidence="2 3">
    <name type="scientific">Sugiyamaella lignohabitans</name>
    <dbReference type="NCBI Taxonomy" id="796027"/>
    <lineage>
        <taxon>Eukaryota</taxon>
        <taxon>Fungi</taxon>
        <taxon>Dikarya</taxon>
        <taxon>Ascomycota</taxon>
        <taxon>Saccharomycotina</taxon>
        <taxon>Dipodascomycetes</taxon>
        <taxon>Dipodascales</taxon>
        <taxon>Trichomonascaceae</taxon>
        <taxon>Sugiyamaella</taxon>
    </lineage>
</organism>
<accession>A0A161HGL0</accession>
<feature type="compositionally biased region" description="Basic residues" evidence="1">
    <location>
        <begin position="37"/>
        <end position="46"/>
    </location>
</feature>
<dbReference type="KEGG" id="slb:AWJ20_3761"/>
<evidence type="ECO:0000256" key="1">
    <source>
        <dbReference type="SAM" id="MobiDB-lite"/>
    </source>
</evidence>
<dbReference type="EMBL" id="CP014500">
    <property type="protein sequence ID" value="ANB10967.1"/>
    <property type="molecule type" value="Genomic_DNA"/>
</dbReference>
<evidence type="ECO:0000313" key="2">
    <source>
        <dbReference type="EMBL" id="ANB10967.1"/>
    </source>
</evidence>
<sequence length="133" mass="14837">MSVLTTYPDTLLIMARRGKVAPEVGSEIMIRISAPVTRRRHRRRPNLSKNPPKASSTCLGSKVKTAVKLMKMWLRSVLEVSTISRASRMSVMRRLASEIRYDGVEISSLIRPGVTIPLVKNLLSEDEFLATAS</sequence>
<dbReference type="GeneID" id="30035818"/>
<gene>
    <name evidence="2" type="ORF">AWJ20_3761</name>
</gene>
<dbReference type="Proteomes" id="UP000189580">
    <property type="component" value="Chromosome c"/>
</dbReference>
<feature type="compositionally biased region" description="Polar residues" evidence="1">
    <location>
        <begin position="47"/>
        <end position="58"/>
    </location>
</feature>
<dbReference type="AlphaFoldDB" id="A0A161HGL0"/>
<name>A0A161HGL0_9ASCO</name>
<reference evidence="2 3" key="1">
    <citation type="submission" date="2016-02" db="EMBL/GenBank/DDBJ databases">
        <title>Complete genome sequence and transcriptome regulation of the pentose utilising yeast Sugiyamaella lignohabitans.</title>
        <authorList>
            <person name="Bellasio M."/>
            <person name="Peymann A."/>
            <person name="Valli M."/>
            <person name="Sipitzky M."/>
            <person name="Graf A."/>
            <person name="Sauer M."/>
            <person name="Marx H."/>
            <person name="Mattanovich D."/>
        </authorList>
    </citation>
    <scope>NUCLEOTIDE SEQUENCE [LARGE SCALE GENOMIC DNA]</scope>
    <source>
        <strain evidence="2 3">CBS 10342</strain>
    </source>
</reference>
<keyword evidence="3" id="KW-1185">Reference proteome</keyword>
<feature type="region of interest" description="Disordered" evidence="1">
    <location>
        <begin position="36"/>
        <end position="58"/>
    </location>
</feature>
<dbReference type="RefSeq" id="XP_018733444.1">
    <property type="nucleotide sequence ID" value="XM_018880789.1"/>
</dbReference>